<name>M2SME3_COCSN</name>
<dbReference type="EMBL" id="KB445638">
    <property type="protein sequence ID" value="EMD68338.1"/>
    <property type="molecule type" value="Genomic_DNA"/>
</dbReference>
<dbReference type="OMA" id="FYFRDQH"/>
<dbReference type="GeneID" id="19134715"/>
<evidence type="ECO:0000256" key="2">
    <source>
        <dbReference type="ARBA" id="ARBA00023002"/>
    </source>
</evidence>
<keyword evidence="2" id="KW-0560">Oxidoreductase</keyword>
<dbReference type="Pfam" id="PF00106">
    <property type="entry name" value="adh_short"/>
    <property type="match status" value="1"/>
</dbReference>
<dbReference type="Gene3D" id="3.40.50.720">
    <property type="entry name" value="NAD(P)-binding Rossmann-like Domain"/>
    <property type="match status" value="1"/>
</dbReference>
<dbReference type="KEGG" id="bsc:COCSADRAFT_22787"/>
<dbReference type="PANTHER" id="PTHR44229:SF4">
    <property type="entry name" value="15-HYDROXYPROSTAGLANDIN DEHYDROGENASE [NAD(+)]"/>
    <property type="match status" value="1"/>
</dbReference>
<dbReference type="Proteomes" id="UP000016934">
    <property type="component" value="Unassembled WGS sequence"/>
</dbReference>
<dbReference type="InterPro" id="IPR002347">
    <property type="entry name" value="SDR_fam"/>
</dbReference>
<sequence>MSAFRVALITGMFKDIHLSEGRINFVFANAGIGSALDFYETKDEIAPPPKPNTSAIDVNLNRVCYTNYLAVHYFKLQKLEDASIVITASDASLYPVIFAPLYRAAKQEMWTPVSAVVKAVLALLDGKKMTDAVGTKVPADKLYGQAVELSVDKIHFRSQPEYCDEACKQISHAVTSFTMSKSNSCGVCTTKQSVMDHF</sequence>
<evidence type="ECO:0000313" key="3">
    <source>
        <dbReference type="EMBL" id="EMD68338.1"/>
    </source>
</evidence>
<dbReference type="AlphaFoldDB" id="M2SME3"/>
<dbReference type="OrthoDB" id="37659at2759"/>
<gene>
    <name evidence="3" type="ORF">COCSADRAFT_22787</name>
</gene>
<evidence type="ECO:0000256" key="1">
    <source>
        <dbReference type="ARBA" id="ARBA00006484"/>
    </source>
</evidence>
<dbReference type="GO" id="GO:0005737">
    <property type="term" value="C:cytoplasm"/>
    <property type="evidence" value="ECO:0007669"/>
    <property type="project" value="TreeGrafter"/>
</dbReference>
<keyword evidence="4" id="KW-1185">Reference proteome</keyword>
<reference evidence="3 4" key="1">
    <citation type="journal article" date="2012" name="PLoS Pathog.">
        <title>Diverse lifestyles and strategies of plant pathogenesis encoded in the genomes of eighteen Dothideomycetes fungi.</title>
        <authorList>
            <person name="Ohm R.A."/>
            <person name="Feau N."/>
            <person name="Henrissat B."/>
            <person name="Schoch C.L."/>
            <person name="Horwitz B.A."/>
            <person name="Barry K.W."/>
            <person name="Condon B.J."/>
            <person name="Copeland A.C."/>
            <person name="Dhillon B."/>
            <person name="Glaser F."/>
            <person name="Hesse C.N."/>
            <person name="Kosti I."/>
            <person name="LaButti K."/>
            <person name="Lindquist E.A."/>
            <person name="Lucas S."/>
            <person name="Salamov A.A."/>
            <person name="Bradshaw R.E."/>
            <person name="Ciuffetti L."/>
            <person name="Hamelin R.C."/>
            <person name="Kema G.H.J."/>
            <person name="Lawrence C."/>
            <person name="Scott J.A."/>
            <person name="Spatafora J.W."/>
            <person name="Turgeon B.G."/>
            <person name="de Wit P.J.G.M."/>
            <person name="Zhong S."/>
            <person name="Goodwin S.B."/>
            <person name="Grigoriev I.V."/>
        </authorList>
    </citation>
    <scope>NUCLEOTIDE SEQUENCE [LARGE SCALE GENOMIC DNA]</scope>
    <source>
        <strain evidence="4">ND90Pr / ATCC 201652</strain>
    </source>
</reference>
<dbReference type="GO" id="GO:0016616">
    <property type="term" value="F:oxidoreductase activity, acting on the CH-OH group of donors, NAD or NADP as acceptor"/>
    <property type="evidence" value="ECO:0007669"/>
    <property type="project" value="TreeGrafter"/>
</dbReference>
<organism evidence="3 4">
    <name type="scientific">Cochliobolus sativus (strain ND90Pr / ATCC 201652)</name>
    <name type="common">Common root rot and spot blotch fungus</name>
    <name type="synonym">Bipolaris sorokiniana</name>
    <dbReference type="NCBI Taxonomy" id="665912"/>
    <lineage>
        <taxon>Eukaryota</taxon>
        <taxon>Fungi</taxon>
        <taxon>Dikarya</taxon>
        <taxon>Ascomycota</taxon>
        <taxon>Pezizomycotina</taxon>
        <taxon>Dothideomycetes</taxon>
        <taxon>Pleosporomycetidae</taxon>
        <taxon>Pleosporales</taxon>
        <taxon>Pleosporineae</taxon>
        <taxon>Pleosporaceae</taxon>
        <taxon>Bipolaris</taxon>
    </lineage>
</organism>
<dbReference type="SUPFAM" id="SSF51735">
    <property type="entry name" value="NAD(P)-binding Rossmann-fold domains"/>
    <property type="match status" value="1"/>
</dbReference>
<dbReference type="HOGENOM" id="CLU_1378008_0_0_1"/>
<proteinExistence type="inferred from homology"/>
<dbReference type="InterPro" id="IPR036291">
    <property type="entry name" value="NAD(P)-bd_dom_sf"/>
</dbReference>
<comment type="similarity">
    <text evidence="1">Belongs to the short-chain dehydrogenases/reductases (SDR) family.</text>
</comment>
<reference evidence="4" key="2">
    <citation type="journal article" date="2013" name="PLoS Genet.">
        <title>Comparative genome structure, secondary metabolite, and effector coding capacity across Cochliobolus pathogens.</title>
        <authorList>
            <person name="Condon B.J."/>
            <person name="Leng Y."/>
            <person name="Wu D."/>
            <person name="Bushley K.E."/>
            <person name="Ohm R.A."/>
            <person name="Otillar R."/>
            <person name="Martin J."/>
            <person name="Schackwitz W."/>
            <person name="Grimwood J."/>
            <person name="MohdZainudin N."/>
            <person name="Xue C."/>
            <person name="Wang R."/>
            <person name="Manning V.A."/>
            <person name="Dhillon B."/>
            <person name="Tu Z.J."/>
            <person name="Steffenson B.J."/>
            <person name="Salamov A."/>
            <person name="Sun H."/>
            <person name="Lowry S."/>
            <person name="LaButti K."/>
            <person name="Han J."/>
            <person name="Copeland A."/>
            <person name="Lindquist E."/>
            <person name="Barry K."/>
            <person name="Schmutz J."/>
            <person name="Baker S.E."/>
            <person name="Ciuffetti L.M."/>
            <person name="Grigoriev I.V."/>
            <person name="Zhong S."/>
            <person name="Turgeon B.G."/>
        </authorList>
    </citation>
    <scope>NUCLEOTIDE SEQUENCE [LARGE SCALE GENOMIC DNA]</scope>
    <source>
        <strain evidence="4">ND90Pr / ATCC 201652</strain>
    </source>
</reference>
<dbReference type="RefSeq" id="XP_007695370.1">
    <property type="nucleotide sequence ID" value="XM_007697180.1"/>
</dbReference>
<protein>
    <submittedName>
        <fullName evidence="3">Uncharacterized protein</fullName>
    </submittedName>
</protein>
<accession>M2SME3</accession>
<evidence type="ECO:0000313" key="4">
    <source>
        <dbReference type="Proteomes" id="UP000016934"/>
    </source>
</evidence>
<dbReference type="PANTHER" id="PTHR44229">
    <property type="entry name" value="15-HYDROXYPROSTAGLANDIN DEHYDROGENASE [NAD(+)]"/>
    <property type="match status" value="1"/>
</dbReference>